<dbReference type="Proteomes" id="UP000553632">
    <property type="component" value="Unassembled WGS sequence"/>
</dbReference>
<comment type="caution">
    <text evidence="3">The sequence shown here is derived from an EMBL/GenBank/DDBJ whole genome shotgun (WGS) entry which is preliminary data.</text>
</comment>
<feature type="compositionally biased region" description="Acidic residues" evidence="1">
    <location>
        <begin position="42"/>
        <end position="52"/>
    </location>
</feature>
<evidence type="ECO:0000259" key="2">
    <source>
        <dbReference type="PROSITE" id="PS50174"/>
    </source>
</evidence>
<evidence type="ECO:0000256" key="1">
    <source>
        <dbReference type="SAM" id="MobiDB-lite"/>
    </source>
</evidence>
<evidence type="ECO:0000313" key="4">
    <source>
        <dbReference type="Proteomes" id="UP000553632"/>
    </source>
</evidence>
<reference evidence="3 4" key="1">
    <citation type="submission" date="2020-04" db="EMBL/GenBank/DDBJ databases">
        <title>Perkinsus olseni comparative genomics.</title>
        <authorList>
            <person name="Bogema D.R."/>
        </authorList>
    </citation>
    <scope>NUCLEOTIDE SEQUENCE [LARGE SCALE GENOMIC DNA]</scope>
    <source>
        <strain evidence="3 4">ATCC PRA-207</strain>
    </source>
</reference>
<dbReference type="EMBL" id="JABANO010014175">
    <property type="protein sequence ID" value="KAF4739017.1"/>
    <property type="molecule type" value="Genomic_DNA"/>
</dbReference>
<feature type="compositionally biased region" description="Acidic residues" evidence="1">
    <location>
        <begin position="17"/>
        <end position="34"/>
    </location>
</feature>
<dbReference type="SMART" id="SM00443">
    <property type="entry name" value="G_patch"/>
    <property type="match status" value="1"/>
</dbReference>
<feature type="non-terminal residue" evidence="3">
    <location>
        <position position="188"/>
    </location>
</feature>
<evidence type="ECO:0000313" key="3">
    <source>
        <dbReference type="EMBL" id="KAF4739017.1"/>
    </source>
</evidence>
<organism evidence="3 4">
    <name type="scientific">Perkinsus olseni</name>
    <name type="common">Perkinsus atlanticus</name>
    <dbReference type="NCBI Taxonomy" id="32597"/>
    <lineage>
        <taxon>Eukaryota</taxon>
        <taxon>Sar</taxon>
        <taxon>Alveolata</taxon>
        <taxon>Perkinsozoa</taxon>
        <taxon>Perkinsea</taxon>
        <taxon>Perkinsida</taxon>
        <taxon>Perkinsidae</taxon>
        <taxon>Perkinsus</taxon>
    </lineage>
</organism>
<protein>
    <submittedName>
        <fullName evidence="3">Tuftelin-interacting protein 11</fullName>
    </submittedName>
</protein>
<dbReference type="GO" id="GO:0000390">
    <property type="term" value="P:spliceosomal complex disassembly"/>
    <property type="evidence" value="ECO:0007669"/>
    <property type="project" value="InterPro"/>
</dbReference>
<feature type="region of interest" description="Disordered" evidence="1">
    <location>
        <begin position="1"/>
        <end position="129"/>
    </location>
</feature>
<gene>
    <name evidence="3" type="primary">TFIP11_1</name>
    <name evidence="3" type="ORF">FOZ63_016609</name>
</gene>
<proteinExistence type="predicted"/>
<accession>A0A7J6T294</accession>
<feature type="compositionally biased region" description="Basic residues" evidence="1">
    <location>
        <begin position="1"/>
        <end position="11"/>
    </location>
</feature>
<dbReference type="PANTHER" id="PTHR23329:SF1">
    <property type="entry name" value="TUFTELIN-INTERACTING PROTEIN 11"/>
    <property type="match status" value="1"/>
</dbReference>
<dbReference type="PROSITE" id="PS50174">
    <property type="entry name" value="G_PATCH"/>
    <property type="match status" value="1"/>
</dbReference>
<name>A0A7J6T294_PEROL</name>
<sequence length="188" mass="20397">MFGQIRTRRRKGLDLIGEYDSDDDDGSSGGEEEEGRFTMDSSPEDYDQEILESLEHTGLGSPMRRRRGKGTAAGAPKVSFVLGANQPKQPASDEEGGGVEEEKPVVGPSFDPKFDLKQGMEEPAEGGKSINYMTKSEMKSKYGIGFSMLAKMGFKGGGLGKNEQGIANPIEVKVRRKNEALQESGEQV</sequence>
<dbReference type="InterPro" id="IPR000467">
    <property type="entry name" value="G_patch_dom"/>
</dbReference>
<dbReference type="AlphaFoldDB" id="A0A7J6T294"/>
<dbReference type="GO" id="GO:0071008">
    <property type="term" value="C:U2-type post-mRNA release spliceosomal complex"/>
    <property type="evidence" value="ECO:0007669"/>
    <property type="project" value="TreeGrafter"/>
</dbReference>
<dbReference type="Pfam" id="PF01585">
    <property type="entry name" value="G-patch"/>
    <property type="match status" value="1"/>
</dbReference>
<dbReference type="GO" id="GO:0003676">
    <property type="term" value="F:nucleic acid binding"/>
    <property type="evidence" value="ECO:0007669"/>
    <property type="project" value="InterPro"/>
</dbReference>
<dbReference type="PANTHER" id="PTHR23329">
    <property type="entry name" value="TUFTELIN-INTERACTING PROTEIN 11-RELATED"/>
    <property type="match status" value="1"/>
</dbReference>
<keyword evidence="4" id="KW-1185">Reference proteome</keyword>
<dbReference type="InterPro" id="IPR045211">
    <property type="entry name" value="TFP11/STIP/Ntr1"/>
</dbReference>
<feature type="domain" description="G-patch" evidence="2">
    <location>
        <begin position="141"/>
        <end position="186"/>
    </location>
</feature>